<dbReference type="InterPro" id="IPR055414">
    <property type="entry name" value="LRR_R13L4/SHOC2-like"/>
</dbReference>
<dbReference type="PANTHER" id="PTHR48051">
    <property type="match status" value="1"/>
</dbReference>
<dbReference type="Pfam" id="PF23598">
    <property type="entry name" value="LRR_14"/>
    <property type="match status" value="1"/>
</dbReference>
<dbReference type="PANTHER" id="PTHR48051:SF1">
    <property type="entry name" value="RAS SUPPRESSOR PROTEIN 1"/>
    <property type="match status" value="1"/>
</dbReference>
<dbReference type="AlphaFoldDB" id="A0A183ICI2"/>
<dbReference type="SMART" id="SM00364">
    <property type="entry name" value="LRR_BAC"/>
    <property type="match status" value="2"/>
</dbReference>
<evidence type="ECO:0000313" key="4">
    <source>
        <dbReference type="EMBL" id="VDO93996.1"/>
    </source>
</evidence>
<dbReference type="EMBL" id="UZAM01006789">
    <property type="protein sequence ID" value="VDO93996.1"/>
    <property type="molecule type" value="Genomic_DNA"/>
</dbReference>
<evidence type="ECO:0000256" key="1">
    <source>
        <dbReference type="ARBA" id="ARBA00022614"/>
    </source>
</evidence>
<sequence length="151" mass="17473">MIENLWRFFEPKYLGTIRNISPALWNLQHLTSLFIDNNFLEKLPPEISRLVNLQVLDVSDNQLHSLPVEMGDLRALQHLYLNNNYIRILPFELGKLSNLQTLELEGNPLNKEIAQIYRKPDATPMILQYLLRRLAVCSAKALFENGDGKES</sequence>
<proteinExistence type="predicted"/>
<protein>
    <submittedName>
        <fullName evidence="6">Leucine-rich repeat domain-containing protein</fullName>
    </submittedName>
</protein>
<dbReference type="InterPro" id="IPR032675">
    <property type="entry name" value="LRR_dom_sf"/>
</dbReference>
<dbReference type="WBParaSite" id="SBAD_0000138301-mRNA-1">
    <property type="protein sequence ID" value="SBAD_0000138301-mRNA-1"/>
    <property type="gene ID" value="SBAD_0000138301"/>
</dbReference>
<dbReference type="GO" id="GO:0005737">
    <property type="term" value="C:cytoplasm"/>
    <property type="evidence" value="ECO:0007669"/>
    <property type="project" value="TreeGrafter"/>
</dbReference>
<evidence type="ECO:0000313" key="6">
    <source>
        <dbReference type="WBParaSite" id="SBAD_0000138301-mRNA-1"/>
    </source>
</evidence>
<dbReference type="PRINTS" id="PR00019">
    <property type="entry name" value="LEURICHRPT"/>
</dbReference>
<feature type="domain" description="Disease resistance R13L4/SHOC-2-like LRR" evidence="3">
    <location>
        <begin position="23"/>
        <end position="105"/>
    </location>
</feature>
<dbReference type="Proteomes" id="UP000270296">
    <property type="component" value="Unassembled WGS sequence"/>
</dbReference>
<reference evidence="4 5" key="2">
    <citation type="submission" date="2018-11" db="EMBL/GenBank/DDBJ databases">
        <authorList>
            <consortium name="Pathogen Informatics"/>
        </authorList>
    </citation>
    <scope>NUCLEOTIDE SEQUENCE [LARGE SCALE GENOMIC DNA]</scope>
</reference>
<evidence type="ECO:0000259" key="3">
    <source>
        <dbReference type="Pfam" id="PF23598"/>
    </source>
</evidence>
<dbReference type="Gene3D" id="3.80.10.10">
    <property type="entry name" value="Ribonuclease Inhibitor"/>
    <property type="match status" value="1"/>
</dbReference>
<keyword evidence="1" id="KW-0433">Leucine-rich repeat</keyword>
<reference evidence="6" key="1">
    <citation type="submission" date="2016-06" db="UniProtKB">
        <authorList>
            <consortium name="WormBaseParasite"/>
        </authorList>
    </citation>
    <scope>IDENTIFICATION</scope>
</reference>
<dbReference type="OrthoDB" id="428734at2759"/>
<evidence type="ECO:0000256" key="2">
    <source>
        <dbReference type="ARBA" id="ARBA00022737"/>
    </source>
</evidence>
<dbReference type="SMART" id="SM00369">
    <property type="entry name" value="LRR_TYP"/>
    <property type="match status" value="3"/>
</dbReference>
<organism evidence="6">
    <name type="scientific">Soboliphyme baturini</name>
    <dbReference type="NCBI Taxonomy" id="241478"/>
    <lineage>
        <taxon>Eukaryota</taxon>
        <taxon>Metazoa</taxon>
        <taxon>Ecdysozoa</taxon>
        <taxon>Nematoda</taxon>
        <taxon>Enoplea</taxon>
        <taxon>Dorylaimia</taxon>
        <taxon>Dioctophymatida</taxon>
        <taxon>Dioctophymatoidea</taxon>
        <taxon>Soboliphymatidae</taxon>
        <taxon>Soboliphyme</taxon>
    </lineage>
</organism>
<evidence type="ECO:0000313" key="5">
    <source>
        <dbReference type="Proteomes" id="UP000270296"/>
    </source>
</evidence>
<keyword evidence="2" id="KW-0677">Repeat</keyword>
<dbReference type="InterPro" id="IPR001611">
    <property type="entry name" value="Leu-rich_rpt"/>
</dbReference>
<dbReference type="PROSITE" id="PS51450">
    <property type="entry name" value="LRR"/>
    <property type="match status" value="1"/>
</dbReference>
<dbReference type="InterPro" id="IPR003591">
    <property type="entry name" value="Leu-rich_rpt_typical-subtyp"/>
</dbReference>
<dbReference type="SUPFAM" id="SSF52058">
    <property type="entry name" value="L domain-like"/>
    <property type="match status" value="1"/>
</dbReference>
<keyword evidence="5" id="KW-1185">Reference proteome</keyword>
<name>A0A183ICI2_9BILA</name>
<gene>
    <name evidence="4" type="ORF">SBAD_LOCUS1326</name>
</gene>
<dbReference type="InterPro" id="IPR050216">
    <property type="entry name" value="LRR_domain-containing"/>
</dbReference>
<accession>A0A183ICI2</accession>